<sequence length="90" mass="9802">MWFLGIDIGTTHIKIIGIDEEGQPLAVKKCRTPVLQRDGLTFHDAQAVWQTVAALIIGLFPQRGSYLRPAGGDLHRQLRPGGVGGGQSLW</sequence>
<dbReference type="SUPFAM" id="SSF53067">
    <property type="entry name" value="Actin-like ATPase domain"/>
    <property type="match status" value="1"/>
</dbReference>
<evidence type="ECO:0000313" key="1">
    <source>
        <dbReference type="EMBL" id="VTN15067.1"/>
    </source>
</evidence>
<evidence type="ECO:0008006" key="3">
    <source>
        <dbReference type="Google" id="ProtNLM"/>
    </source>
</evidence>
<evidence type="ECO:0000313" key="2">
    <source>
        <dbReference type="Proteomes" id="UP000339249"/>
    </source>
</evidence>
<accession>A0A4U9DAB0</accession>
<dbReference type="Proteomes" id="UP000339249">
    <property type="component" value="Unassembled WGS sequence"/>
</dbReference>
<reference evidence="1 2" key="1">
    <citation type="submission" date="2019-04" db="EMBL/GenBank/DDBJ databases">
        <authorList>
            <consortium name="Pathogen Informatics"/>
        </authorList>
    </citation>
    <scope>NUCLEOTIDE SEQUENCE [LARGE SCALE GENOMIC DNA]</scope>
    <source>
        <strain evidence="1 2">NCTC9185</strain>
    </source>
</reference>
<organism evidence="1 2">
    <name type="scientific">Raoultella terrigena</name>
    <name type="common">Klebsiella terrigena</name>
    <dbReference type="NCBI Taxonomy" id="577"/>
    <lineage>
        <taxon>Bacteria</taxon>
        <taxon>Pseudomonadati</taxon>
        <taxon>Pseudomonadota</taxon>
        <taxon>Gammaproteobacteria</taxon>
        <taxon>Enterobacterales</taxon>
        <taxon>Enterobacteriaceae</taxon>
        <taxon>Klebsiella/Raoultella group</taxon>
        <taxon>Raoultella</taxon>
    </lineage>
</organism>
<name>A0A4U9DAB0_RAOTE</name>
<proteinExistence type="predicted"/>
<dbReference type="InterPro" id="IPR043129">
    <property type="entry name" value="ATPase_NBD"/>
</dbReference>
<dbReference type="Gene3D" id="3.30.420.40">
    <property type="match status" value="1"/>
</dbReference>
<dbReference type="AlphaFoldDB" id="A0A4U9DAB0"/>
<gene>
    <name evidence="1" type="ORF">NCTC9185_07146</name>
</gene>
<dbReference type="EMBL" id="CABDVU010000001">
    <property type="protein sequence ID" value="VTN15067.1"/>
    <property type="molecule type" value="Genomic_DNA"/>
</dbReference>
<protein>
    <recommendedName>
        <fullName evidence="3">Carbohydrate kinase FGGY N-terminal domain-containing protein</fullName>
    </recommendedName>
</protein>